<keyword evidence="7" id="KW-1185">Reference proteome</keyword>
<keyword evidence="3" id="KW-0648">Protein biosynthesis</keyword>
<evidence type="ECO:0000256" key="3">
    <source>
        <dbReference type="ARBA" id="ARBA00022917"/>
    </source>
</evidence>
<protein>
    <recommendedName>
        <fullName evidence="5">MIF4G domain-containing protein</fullName>
    </recommendedName>
</protein>
<evidence type="ECO:0000259" key="5">
    <source>
        <dbReference type="SMART" id="SM00543"/>
    </source>
</evidence>
<evidence type="ECO:0000256" key="2">
    <source>
        <dbReference type="ARBA" id="ARBA00022540"/>
    </source>
</evidence>
<proteinExistence type="inferred from homology"/>
<evidence type="ECO:0000256" key="1">
    <source>
        <dbReference type="ARBA" id="ARBA00005775"/>
    </source>
</evidence>
<sequence>MGTPSPEVAYQLPPPAPPPRHKREVPGLAPSSALALSSWDSDRACARAAQKATWPAFVHGQPLHAWNERLRHRTPHSAHECTAAQDRRRLICPRTSKPARQRLMDRMPCSSSQLSSPWKAAARPERLAELQEGRGGGGARASRQQPPEDPEAASGWRDDARRAQQPSRQRDEGDGGSGDWRSEAARAQREARKQAPAAGGRDARGSAGSAAGGSWRAPPAPALESSPTSWAAKQQARKQRLSSDDATADGGAEDPAEAEVLRAMKAILNKLTIERFDVLYQQLLQWPKNVGHVEILIREVFEKATTQHHFVGMYAELCARLHQWFVETKICGDDGKIFRRVLLNRCQLSFEQTLRPCGPGPGGDLGPEAREEAELLHKTRMLGNLRLVGALLEKGMLASKVLVAVTDELLTAPTPVSLECLSVFLTCVGATFDQPSWAYRAHLEAAFRQVQDLSNSKDCPPRARFLLRDVLDLRASGWQNKKKAVRAGDGPTTLEAVHQKAEESPPGGVGEGGMLAQRWLQKRGLEAP</sequence>
<feature type="compositionally biased region" description="Basic and acidic residues" evidence="4">
    <location>
        <begin position="156"/>
        <end position="173"/>
    </location>
</feature>
<dbReference type="SMART" id="SM00543">
    <property type="entry name" value="MIF4G"/>
    <property type="match status" value="1"/>
</dbReference>
<comment type="caution">
    <text evidence="6">The sequence shown here is derived from an EMBL/GenBank/DDBJ whole genome shotgun (WGS) entry which is preliminary data.</text>
</comment>
<feature type="region of interest" description="Disordered" evidence="4">
    <location>
        <begin position="92"/>
        <end position="254"/>
    </location>
</feature>
<evidence type="ECO:0000313" key="6">
    <source>
        <dbReference type="EMBL" id="CAK0853955.1"/>
    </source>
</evidence>
<accession>A0ABN9U5X2</accession>
<dbReference type="Proteomes" id="UP001189429">
    <property type="component" value="Unassembled WGS sequence"/>
</dbReference>
<name>A0ABN9U5X2_9DINO</name>
<dbReference type="PANTHER" id="PTHR23253:SF9">
    <property type="entry name" value="EUKARYOTIC TRANSLATION INITIATION FACTOR 4 GAMMA 2"/>
    <property type="match status" value="1"/>
</dbReference>
<feature type="compositionally biased region" description="Basic and acidic residues" evidence="4">
    <location>
        <begin position="122"/>
        <end position="132"/>
    </location>
</feature>
<dbReference type="SUPFAM" id="SSF48371">
    <property type="entry name" value="ARM repeat"/>
    <property type="match status" value="1"/>
</dbReference>
<dbReference type="InterPro" id="IPR016024">
    <property type="entry name" value="ARM-type_fold"/>
</dbReference>
<feature type="compositionally biased region" description="Low complexity" evidence="4">
    <location>
        <begin position="194"/>
        <end position="217"/>
    </location>
</feature>
<dbReference type="InterPro" id="IPR003890">
    <property type="entry name" value="MIF4G-like_typ-3"/>
</dbReference>
<dbReference type="EMBL" id="CAUYUJ010015441">
    <property type="protein sequence ID" value="CAK0853955.1"/>
    <property type="molecule type" value="Genomic_DNA"/>
</dbReference>
<dbReference type="PANTHER" id="PTHR23253">
    <property type="entry name" value="EUKARYOTIC TRANSLATION INITIATION FACTOR 4 GAMMA"/>
    <property type="match status" value="1"/>
</dbReference>
<comment type="similarity">
    <text evidence="1">Belongs to the eukaryotic initiation factor 4G family.</text>
</comment>
<dbReference type="Pfam" id="PF02854">
    <property type="entry name" value="MIF4G"/>
    <property type="match status" value="1"/>
</dbReference>
<gene>
    <name evidence="6" type="ORF">PCOR1329_LOCUS45269</name>
</gene>
<reference evidence="6" key="1">
    <citation type="submission" date="2023-10" db="EMBL/GenBank/DDBJ databases">
        <authorList>
            <person name="Chen Y."/>
            <person name="Shah S."/>
            <person name="Dougan E. K."/>
            <person name="Thang M."/>
            <person name="Chan C."/>
        </authorList>
    </citation>
    <scope>NUCLEOTIDE SEQUENCE [LARGE SCALE GENOMIC DNA]</scope>
</reference>
<feature type="domain" description="MIF4G" evidence="5">
    <location>
        <begin position="261"/>
        <end position="477"/>
    </location>
</feature>
<evidence type="ECO:0000313" key="7">
    <source>
        <dbReference type="Proteomes" id="UP001189429"/>
    </source>
</evidence>
<keyword evidence="2" id="KW-0396">Initiation factor</keyword>
<feature type="region of interest" description="Disordered" evidence="4">
    <location>
        <begin position="1"/>
        <end position="29"/>
    </location>
</feature>
<feature type="compositionally biased region" description="Basic and acidic residues" evidence="4">
    <location>
        <begin position="180"/>
        <end position="193"/>
    </location>
</feature>
<organism evidence="6 7">
    <name type="scientific">Prorocentrum cordatum</name>
    <dbReference type="NCBI Taxonomy" id="2364126"/>
    <lineage>
        <taxon>Eukaryota</taxon>
        <taxon>Sar</taxon>
        <taxon>Alveolata</taxon>
        <taxon>Dinophyceae</taxon>
        <taxon>Prorocentrales</taxon>
        <taxon>Prorocentraceae</taxon>
        <taxon>Prorocentrum</taxon>
    </lineage>
</organism>
<dbReference type="Gene3D" id="1.25.40.180">
    <property type="match status" value="1"/>
</dbReference>
<evidence type="ECO:0000256" key="4">
    <source>
        <dbReference type="SAM" id="MobiDB-lite"/>
    </source>
</evidence>